<organism evidence="9 10">
    <name type="scientific">Cellulomonas soli</name>
    <dbReference type="NCBI Taxonomy" id="931535"/>
    <lineage>
        <taxon>Bacteria</taxon>
        <taxon>Bacillati</taxon>
        <taxon>Actinomycetota</taxon>
        <taxon>Actinomycetes</taxon>
        <taxon>Micrococcales</taxon>
        <taxon>Cellulomonadaceae</taxon>
        <taxon>Cellulomonas</taxon>
    </lineage>
</organism>
<protein>
    <submittedName>
        <fullName evidence="9">Zinc carboxypeptidase</fullName>
    </submittedName>
</protein>
<dbReference type="Gene3D" id="3.40.630.10">
    <property type="entry name" value="Zn peptidases"/>
    <property type="match status" value="1"/>
</dbReference>
<keyword evidence="6" id="KW-0482">Metalloprotease</keyword>
<feature type="active site" description="Proton donor/acceptor" evidence="7">
    <location>
        <position position="285"/>
    </location>
</feature>
<evidence type="ECO:0000259" key="8">
    <source>
        <dbReference type="PROSITE" id="PS52035"/>
    </source>
</evidence>
<dbReference type="GO" id="GO:0008270">
    <property type="term" value="F:zinc ion binding"/>
    <property type="evidence" value="ECO:0007669"/>
    <property type="project" value="InterPro"/>
</dbReference>
<keyword evidence="5" id="KW-0862">Zinc</keyword>
<dbReference type="SMART" id="SM00631">
    <property type="entry name" value="Zn_pept"/>
    <property type="match status" value="1"/>
</dbReference>
<dbReference type="OrthoDB" id="4499135at2"/>
<evidence type="ECO:0000313" key="10">
    <source>
        <dbReference type="Proteomes" id="UP000321798"/>
    </source>
</evidence>
<evidence type="ECO:0000256" key="3">
    <source>
        <dbReference type="ARBA" id="ARBA00022670"/>
    </source>
</evidence>
<sequence length="463" mass="50726">MSTDTTPVGSLEDILARTHRVPPMHDFPTVDALLAWFDDLAADHPDLVSTRRIGTSRLGEPIPMVTVGHGPRRHLLFAGVHPNEPIGFRTLQHLAEQLCTDPALRDAYDATWYLVPCIDPDGTRLNEGWFADPTRRTTYSRRFYRPAPDEQVEWTFPFSYKDAWFDQVLPETLALMRVIDDVQPHLMVSLHNAELGGVYYYLSEEVPGLVRALHAIPAELGLPLETGEPESPALRAMAPAVYHAISMAEEYAYLEELGIDPGPASCGDSSGSYAARYGTVSLVAELPYWSHPLSDDDTPTATSYRDVVLSKADGLADAGGLLAAILDEAAPDLGIRSPFLRASEAFVPMLTRMAEQERVRAALPECSRPATAAEVFSNDDLVRCFRLRYGGMLLRALDAEVVAGTATARVHRLHERMADLYARWTAEADAVEGLEVIDVARLVGVQLGATLAAAQALAARDAR</sequence>
<evidence type="ECO:0000313" key="9">
    <source>
        <dbReference type="EMBL" id="GEP68766.1"/>
    </source>
</evidence>
<keyword evidence="9" id="KW-0121">Carboxypeptidase</keyword>
<name>A0A512PC75_9CELL</name>
<evidence type="ECO:0000256" key="2">
    <source>
        <dbReference type="ARBA" id="ARBA00005988"/>
    </source>
</evidence>
<keyword evidence="4" id="KW-0378">Hydrolase</keyword>
<feature type="domain" description="Peptidase M14" evidence="8">
    <location>
        <begin position="23"/>
        <end position="315"/>
    </location>
</feature>
<dbReference type="GO" id="GO:0004181">
    <property type="term" value="F:metallocarboxypeptidase activity"/>
    <property type="evidence" value="ECO:0007669"/>
    <property type="project" value="InterPro"/>
</dbReference>
<proteinExistence type="inferred from homology"/>
<keyword evidence="10" id="KW-1185">Reference proteome</keyword>
<keyword evidence="3" id="KW-0645">Protease</keyword>
<evidence type="ECO:0000256" key="6">
    <source>
        <dbReference type="ARBA" id="ARBA00023049"/>
    </source>
</evidence>
<dbReference type="PANTHER" id="PTHR11705:SF143">
    <property type="entry name" value="SLL0236 PROTEIN"/>
    <property type="match status" value="1"/>
</dbReference>
<comment type="caution">
    <text evidence="9">The sequence shown here is derived from an EMBL/GenBank/DDBJ whole genome shotgun (WGS) entry which is preliminary data.</text>
</comment>
<dbReference type="GO" id="GO:0005615">
    <property type="term" value="C:extracellular space"/>
    <property type="evidence" value="ECO:0007669"/>
    <property type="project" value="TreeGrafter"/>
</dbReference>
<dbReference type="PROSITE" id="PS52035">
    <property type="entry name" value="PEPTIDASE_M14"/>
    <property type="match status" value="1"/>
</dbReference>
<dbReference type="PANTHER" id="PTHR11705">
    <property type="entry name" value="PROTEASE FAMILY M14 CARBOXYPEPTIDASE A,B"/>
    <property type="match status" value="1"/>
</dbReference>
<comment type="cofactor">
    <cofactor evidence="1">
        <name>Zn(2+)</name>
        <dbReference type="ChEBI" id="CHEBI:29105"/>
    </cofactor>
</comment>
<dbReference type="Proteomes" id="UP000321798">
    <property type="component" value="Unassembled WGS sequence"/>
</dbReference>
<reference evidence="9 10" key="1">
    <citation type="submission" date="2019-07" db="EMBL/GenBank/DDBJ databases">
        <title>Whole genome shotgun sequence of Cellulomonas soli NBRC 109434.</title>
        <authorList>
            <person name="Hosoyama A."/>
            <person name="Uohara A."/>
            <person name="Ohji S."/>
            <person name="Ichikawa N."/>
        </authorList>
    </citation>
    <scope>NUCLEOTIDE SEQUENCE [LARGE SCALE GENOMIC DNA]</scope>
    <source>
        <strain evidence="9 10">NBRC 109434</strain>
    </source>
</reference>
<dbReference type="AlphaFoldDB" id="A0A512PC75"/>
<dbReference type="InterPro" id="IPR000834">
    <property type="entry name" value="Peptidase_M14"/>
</dbReference>
<dbReference type="SUPFAM" id="SSF53187">
    <property type="entry name" value="Zn-dependent exopeptidases"/>
    <property type="match status" value="1"/>
</dbReference>
<evidence type="ECO:0000256" key="1">
    <source>
        <dbReference type="ARBA" id="ARBA00001947"/>
    </source>
</evidence>
<evidence type="ECO:0000256" key="5">
    <source>
        <dbReference type="ARBA" id="ARBA00022833"/>
    </source>
</evidence>
<dbReference type="Pfam" id="PF00246">
    <property type="entry name" value="Peptidase_M14"/>
    <property type="match status" value="1"/>
</dbReference>
<dbReference type="EMBL" id="BKAL01000004">
    <property type="protein sequence ID" value="GEP68766.1"/>
    <property type="molecule type" value="Genomic_DNA"/>
</dbReference>
<dbReference type="GO" id="GO:0006508">
    <property type="term" value="P:proteolysis"/>
    <property type="evidence" value="ECO:0007669"/>
    <property type="project" value="UniProtKB-KW"/>
</dbReference>
<evidence type="ECO:0000256" key="7">
    <source>
        <dbReference type="PROSITE-ProRule" id="PRU01379"/>
    </source>
</evidence>
<accession>A0A512PC75</accession>
<gene>
    <name evidence="9" type="ORF">CSO01_14810</name>
</gene>
<dbReference type="RefSeq" id="WP_146952543.1">
    <property type="nucleotide sequence ID" value="NZ_BAABBJ010000003.1"/>
</dbReference>
<evidence type="ECO:0000256" key="4">
    <source>
        <dbReference type="ARBA" id="ARBA00022801"/>
    </source>
</evidence>
<comment type="similarity">
    <text evidence="2 7">Belongs to the peptidase M14 family.</text>
</comment>